<evidence type="ECO:0000313" key="6">
    <source>
        <dbReference type="Proteomes" id="UP000694417"/>
    </source>
</evidence>
<dbReference type="GeneTree" id="ENSGT01150000288481"/>
<reference evidence="5" key="1">
    <citation type="submission" date="2025-08" db="UniProtKB">
        <authorList>
            <consortium name="Ensembl"/>
        </authorList>
    </citation>
    <scope>IDENTIFICATION</scope>
</reference>
<comment type="similarity">
    <text evidence="1">Belongs to the universal ribosomal protein uS10 family.</text>
</comment>
<keyword evidence="2" id="KW-0689">Ribosomal protein</keyword>
<proteinExistence type="inferred from homology"/>
<organism evidence="5 6">
    <name type="scientific">Urocitellus parryii</name>
    <name type="common">Arctic ground squirrel</name>
    <name type="synonym">Spermophilus parryii</name>
    <dbReference type="NCBI Taxonomy" id="9999"/>
    <lineage>
        <taxon>Eukaryota</taxon>
        <taxon>Metazoa</taxon>
        <taxon>Chordata</taxon>
        <taxon>Craniata</taxon>
        <taxon>Vertebrata</taxon>
        <taxon>Euteleostomi</taxon>
        <taxon>Mammalia</taxon>
        <taxon>Eutheria</taxon>
        <taxon>Euarchontoglires</taxon>
        <taxon>Glires</taxon>
        <taxon>Rodentia</taxon>
        <taxon>Sciuromorpha</taxon>
        <taxon>Sciuridae</taxon>
        <taxon>Xerinae</taxon>
        <taxon>Marmotini</taxon>
        <taxon>Urocitellus</taxon>
    </lineage>
</organism>
<dbReference type="Proteomes" id="UP000694417">
    <property type="component" value="Unplaced"/>
</dbReference>
<dbReference type="SUPFAM" id="SSF54999">
    <property type="entry name" value="Ribosomal protein S10"/>
    <property type="match status" value="1"/>
</dbReference>
<name>A0A8D2IAS1_UROPR</name>
<evidence type="ECO:0000256" key="2">
    <source>
        <dbReference type="ARBA" id="ARBA00022980"/>
    </source>
</evidence>
<dbReference type="Ensembl" id="ENSUPAT00010028920.1">
    <property type="protein sequence ID" value="ENSUPAP00010025416.1"/>
    <property type="gene ID" value="ENSUPAG00010020098.1"/>
</dbReference>
<keyword evidence="3" id="KW-0687">Ribonucleoprotein</keyword>
<evidence type="ECO:0000256" key="1">
    <source>
        <dbReference type="ARBA" id="ARBA00007102"/>
    </source>
</evidence>
<protein>
    <recommendedName>
        <fullName evidence="4">Small ribosomal subunit protein uS10 domain-containing protein</fullName>
    </recommendedName>
</protein>
<evidence type="ECO:0000313" key="5">
    <source>
        <dbReference type="Ensembl" id="ENSUPAP00010025416.1"/>
    </source>
</evidence>
<dbReference type="GO" id="GO:1990904">
    <property type="term" value="C:ribonucleoprotein complex"/>
    <property type="evidence" value="ECO:0007669"/>
    <property type="project" value="UniProtKB-KW"/>
</dbReference>
<keyword evidence="6" id="KW-1185">Reference proteome</keyword>
<dbReference type="GO" id="GO:0006412">
    <property type="term" value="P:translation"/>
    <property type="evidence" value="ECO:0007669"/>
    <property type="project" value="InterPro"/>
</dbReference>
<evidence type="ECO:0000259" key="4">
    <source>
        <dbReference type="Pfam" id="PF00338"/>
    </source>
</evidence>
<dbReference type="InterPro" id="IPR027486">
    <property type="entry name" value="Ribosomal_uS10_dom"/>
</dbReference>
<dbReference type="GO" id="GO:0003735">
    <property type="term" value="F:structural constituent of ribosome"/>
    <property type="evidence" value="ECO:0007669"/>
    <property type="project" value="InterPro"/>
</dbReference>
<dbReference type="GO" id="GO:0005840">
    <property type="term" value="C:ribosome"/>
    <property type="evidence" value="ECO:0007669"/>
    <property type="project" value="UniProtKB-KW"/>
</dbReference>
<dbReference type="InterPro" id="IPR036838">
    <property type="entry name" value="Ribosomal_uS10_dom_sf"/>
</dbReference>
<accession>A0A8D2IAS1</accession>
<sequence>MAFKNTGKTPLQPEVASQRTRITLTTCNVKLLEKVCTHFIRGTKEKNLKVKASICMPTKIKKGCKKSLVVCSKSWGHFHLRILK</sequence>
<evidence type="ECO:0000256" key="3">
    <source>
        <dbReference type="ARBA" id="ARBA00023274"/>
    </source>
</evidence>
<dbReference type="AlphaFoldDB" id="A0A8D2IAS1"/>
<dbReference type="Pfam" id="PF00338">
    <property type="entry name" value="Ribosomal_S10"/>
    <property type="match status" value="1"/>
</dbReference>
<dbReference type="Gene3D" id="3.30.70.600">
    <property type="entry name" value="Ribosomal protein S10 domain"/>
    <property type="match status" value="1"/>
</dbReference>
<dbReference type="InterPro" id="IPR001848">
    <property type="entry name" value="Ribosomal_uS10"/>
</dbReference>
<feature type="domain" description="Small ribosomal subunit protein uS10" evidence="4">
    <location>
        <begin position="21"/>
        <end position="84"/>
    </location>
</feature>
<reference evidence="5" key="2">
    <citation type="submission" date="2025-09" db="UniProtKB">
        <authorList>
            <consortium name="Ensembl"/>
        </authorList>
    </citation>
    <scope>IDENTIFICATION</scope>
</reference>
<dbReference type="PANTHER" id="PTHR11700">
    <property type="entry name" value="30S RIBOSOMAL PROTEIN S10 FAMILY MEMBER"/>
    <property type="match status" value="1"/>
</dbReference>